<organism evidence="1 2">
    <name type="scientific">Vararia minispora EC-137</name>
    <dbReference type="NCBI Taxonomy" id="1314806"/>
    <lineage>
        <taxon>Eukaryota</taxon>
        <taxon>Fungi</taxon>
        <taxon>Dikarya</taxon>
        <taxon>Basidiomycota</taxon>
        <taxon>Agaricomycotina</taxon>
        <taxon>Agaricomycetes</taxon>
        <taxon>Russulales</taxon>
        <taxon>Lachnocladiaceae</taxon>
        <taxon>Vararia</taxon>
    </lineage>
</organism>
<comment type="caution">
    <text evidence="1">The sequence shown here is derived from an EMBL/GenBank/DDBJ whole genome shotgun (WGS) entry which is preliminary data.</text>
</comment>
<reference evidence="1" key="2">
    <citation type="journal article" date="2022" name="New Phytol.">
        <title>Evolutionary transition to the ectomycorrhizal habit in the genomes of a hyperdiverse lineage of mushroom-forming fungi.</title>
        <authorList>
            <person name="Looney B."/>
            <person name="Miyauchi S."/>
            <person name="Morin E."/>
            <person name="Drula E."/>
            <person name="Courty P.E."/>
            <person name="Kohler A."/>
            <person name="Kuo A."/>
            <person name="LaButti K."/>
            <person name="Pangilinan J."/>
            <person name="Lipzen A."/>
            <person name="Riley R."/>
            <person name="Andreopoulos W."/>
            <person name="He G."/>
            <person name="Johnson J."/>
            <person name="Nolan M."/>
            <person name="Tritt A."/>
            <person name="Barry K.W."/>
            <person name="Grigoriev I.V."/>
            <person name="Nagy L.G."/>
            <person name="Hibbett D."/>
            <person name="Henrissat B."/>
            <person name="Matheny P.B."/>
            <person name="Labbe J."/>
            <person name="Martin F.M."/>
        </authorList>
    </citation>
    <scope>NUCLEOTIDE SEQUENCE</scope>
    <source>
        <strain evidence="1">EC-137</strain>
    </source>
</reference>
<accession>A0ACB8QIY7</accession>
<protein>
    <submittedName>
        <fullName evidence="1">GPCR fungal pheromone mating factor</fullName>
    </submittedName>
</protein>
<proteinExistence type="predicted"/>
<sequence>MAADPSYPLLPVASIACSALLLLVLISRTILQSWNLGVTILSFFLFLHTLIVGIDTIVWSDDYEVKHVLYCDITTRVKMFATLVRPACSLLITRRLSKIVSARSVTSASEREKRVDLCIELGMGLVFPGIVVGVFCSLTLPLYIVQGSRFQIYEGFGCQSAVNVDVVELLLIESWGLTLPLISIVLYSRIIWEFYRNGRETNRFLKSDSLVARDIYLRIIVLGCADIFFTLPVGAAQMIIAVNYGLHFIHRLPFYSGWSSGHSAASSAPEIFPFSETSSWALSTAYISSWAPVALGYIVILLFGFTPKARASYRHAYLQVLQLLPCGHRKRPPSHPVEMDFAEASSTEVCDECCKRH</sequence>
<dbReference type="EMBL" id="MU273572">
    <property type="protein sequence ID" value="KAI0031635.1"/>
    <property type="molecule type" value="Genomic_DNA"/>
</dbReference>
<gene>
    <name evidence="1" type="ORF">K488DRAFT_51647</name>
</gene>
<evidence type="ECO:0000313" key="2">
    <source>
        <dbReference type="Proteomes" id="UP000814128"/>
    </source>
</evidence>
<reference evidence="1" key="1">
    <citation type="submission" date="2021-02" db="EMBL/GenBank/DDBJ databases">
        <authorList>
            <consortium name="DOE Joint Genome Institute"/>
            <person name="Ahrendt S."/>
            <person name="Looney B.P."/>
            <person name="Miyauchi S."/>
            <person name="Morin E."/>
            <person name="Drula E."/>
            <person name="Courty P.E."/>
            <person name="Chicoki N."/>
            <person name="Fauchery L."/>
            <person name="Kohler A."/>
            <person name="Kuo A."/>
            <person name="Labutti K."/>
            <person name="Pangilinan J."/>
            <person name="Lipzen A."/>
            <person name="Riley R."/>
            <person name="Andreopoulos W."/>
            <person name="He G."/>
            <person name="Johnson J."/>
            <person name="Barry K.W."/>
            <person name="Grigoriev I.V."/>
            <person name="Nagy L."/>
            <person name="Hibbett D."/>
            <person name="Henrissat B."/>
            <person name="Matheny P.B."/>
            <person name="Labbe J."/>
            <person name="Martin F."/>
        </authorList>
    </citation>
    <scope>NUCLEOTIDE SEQUENCE</scope>
    <source>
        <strain evidence="1">EC-137</strain>
    </source>
</reference>
<name>A0ACB8QIY7_9AGAM</name>
<dbReference type="Proteomes" id="UP000814128">
    <property type="component" value="Unassembled WGS sequence"/>
</dbReference>
<evidence type="ECO:0000313" key="1">
    <source>
        <dbReference type="EMBL" id="KAI0031635.1"/>
    </source>
</evidence>
<keyword evidence="2" id="KW-1185">Reference proteome</keyword>